<dbReference type="EMBL" id="CP095074">
    <property type="protein sequence ID" value="UOQ92035.1"/>
    <property type="molecule type" value="Genomic_DNA"/>
</dbReference>
<accession>A0ABY4GV34</accession>
<evidence type="ECO:0000256" key="1">
    <source>
        <dbReference type="ARBA" id="ARBA00023015"/>
    </source>
</evidence>
<dbReference type="PROSITE" id="PS00041">
    <property type="entry name" value="HTH_ARAC_FAMILY_1"/>
    <property type="match status" value="1"/>
</dbReference>
<keyword evidence="2" id="KW-0238">DNA-binding</keyword>
<reference evidence="5 6" key="1">
    <citation type="submission" date="2022-04" db="EMBL/GenBank/DDBJ databases">
        <title>Halobacillus sp. isolated from saltern.</title>
        <authorList>
            <person name="Won M."/>
            <person name="Lee C.-M."/>
            <person name="Woen H.-Y."/>
            <person name="Kwon S.-W."/>
        </authorList>
    </citation>
    <scope>NUCLEOTIDE SEQUENCE [LARGE SCALE GENOMIC DNA]</scope>
    <source>
        <strain evidence="5 6">SSTM10-2</strain>
    </source>
</reference>
<feature type="domain" description="HTH araC/xylS-type" evidence="4">
    <location>
        <begin position="193"/>
        <end position="291"/>
    </location>
</feature>
<keyword evidence="3" id="KW-0804">Transcription</keyword>
<dbReference type="InterPro" id="IPR020449">
    <property type="entry name" value="Tscrpt_reg_AraC-type_HTH"/>
</dbReference>
<evidence type="ECO:0000256" key="3">
    <source>
        <dbReference type="ARBA" id="ARBA00023163"/>
    </source>
</evidence>
<keyword evidence="6" id="KW-1185">Reference proteome</keyword>
<protein>
    <submittedName>
        <fullName evidence="5">AraC family transcriptional regulator</fullName>
    </submittedName>
</protein>
<dbReference type="InterPro" id="IPR018060">
    <property type="entry name" value="HTH_AraC"/>
</dbReference>
<dbReference type="SMART" id="SM00342">
    <property type="entry name" value="HTH_ARAC"/>
    <property type="match status" value="1"/>
</dbReference>
<dbReference type="PANTHER" id="PTHR43280">
    <property type="entry name" value="ARAC-FAMILY TRANSCRIPTIONAL REGULATOR"/>
    <property type="match status" value="1"/>
</dbReference>
<dbReference type="RefSeq" id="WP_244751646.1">
    <property type="nucleotide sequence ID" value="NZ_CP095074.1"/>
</dbReference>
<dbReference type="PROSITE" id="PS01124">
    <property type="entry name" value="HTH_ARAC_FAMILY_2"/>
    <property type="match status" value="1"/>
</dbReference>
<dbReference type="SUPFAM" id="SSF46689">
    <property type="entry name" value="Homeodomain-like"/>
    <property type="match status" value="2"/>
</dbReference>
<keyword evidence="1" id="KW-0805">Transcription regulation</keyword>
<dbReference type="Pfam" id="PF12833">
    <property type="entry name" value="HTH_18"/>
    <property type="match status" value="1"/>
</dbReference>
<dbReference type="InterPro" id="IPR018062">
    <property type="entry name" value="HTH_AraC-typ_CS"/>
</dbReference>
<dbReference type="InterPro" id="IPR009057">
    <property type="entry name" value="Homeodomain-like_sf"/>
</dbReference>
<proteinExistence type="predicted"/>
<evidence type="ECO:0000313" key="5">
    <source>
        <dbReference type="EMBL" id="UOQ92035.1"/>
    </source>
</evidence>
<dbReference type="Gene3D" id="1.10.10.60">
    <property type="entry name" value="Homeodomain-like"/>
    <property type="match status" value="2"/>
</dbReference>
<dbReference type="PRINTS" id="PR00032">
    <property type="entry name" value="HTHARAC"/>
</dbReference>
<dbReference type="Proteomes" id="UP000831880">
    <property type="component" value="Chromosome"/>
</dbReference>
<name>A0ABY4GV34_9BACI</name>
<sequence>MQIKNIEVDQSLKELTNHRTVALPIACYETTIRQYIQGYIPLHWHDEIQFVLVVKGEATFQINEEKIVVREGDGVFINSGCLHMAEEKNQSGCVYICLNSSPHFVLAQELYIAYVYPYIQATNLPYLYVDANDTWGKNILEAMMKIKQWIQQKPPYYEIDIAAQITLIWQNLIINGFPLEYDQTEALKHYRMKQMLNWIHFHYGEKIMLDDIASAGQLSRSECCRYFKRILKTTPLRYVTDYRIQKSLVLLKNVDANVTEIAYQVGFNSTSYFIDKFRRAMNMTPLAYKKYKMDIRQTNYLIRGISQ</sequence>
<evidence type="ECO:0000256" key="2">
    <source>
        <dbReference type="ARBA" id="ARBA00023125"/>
    </source>
</evidence>
<dbReference type="SUPFAM" id="SSF51182">
    <property type="entry name" value="RmlC-like cupins"/>
    <property type="match status" value="1"/>
</dbReference>
<dbReference type="InterPro" id="IPR014710">
    <property type="entry name" value="RmlC-like_jellyroll"/>
</dbReference>
<dbReference type="Gene3D" id="2.60.120.10">
    <property type="entry name" value="Jelly Rolls"/>
    <property type="match status" value="1"/>
</dbReference>
<dbReference type="InterPro" id="IPR003313">
    <property type="entry name" value="AraC-bd"/>
</dbReference>
<evidence type="ECO:0000259" key="4">
    <source>
        <dbReference type="PROSITE" id="PS01124"/>
    </source>
</evidence>
<evidence type="ECO:0000313" key="6">
    <source>
        <dbReference type="Proteomes" id="UP000831880"/>
    </source>
</evidence>
<dbReference type="InterPro" id="IPR011051">
    <property type="entry name" value="RmlC_Cupin_sf"/>
</dbReference>
<dbReference type="Pfam" id="PF02311">
    <property type="entry name" value="AraC_binding"/>
    <property type="match status" value="1"/>
</dbReference>
<organism evidence="5 6">
    <name type="scientific">Halobacillus shinanisalinarum</name>
    <dbReference type="NCBI Taxonomy" id="2932258"/>
    <lineage>
        <taxon>Bacteria</taxon>
        <taxon>Bacillati</taxon>
        <taxon>Bacillota</taxon>
        <taxon>Bacilli</taxon>
        <taxon>Bacillales</taxon>
        <taxon>Bacillaceae</taxon>
        <taxon>Halobacillus</taxon>
    </lineage>
</organism>
<gene>
    <name evidence="5" type="ORF">MUO14_16220</name>
</gene>
<dbReference type="CDD" id="cd02208">
    <property type="entry name" value="cupin_RmlC-like"/>
    <property type="match status" value="1"/>
</dbReference>
<dbReference type="PANTHER" id="PTHR43280:SF28">
    <property type="entry name" value="HTH-TYPE TRANSCRIPTIONAL ACTIVATOR RHAS"/>
    <property type="match status" value="1"/>
</dbReference>